<dbReference type="Proteomes" id="UP000215914">
    <property type="component" value="Chromosome 10"/>
</dbReference>
<reference evidence="2" key="1">
    <citation type="journal article" date="2017" name="Nature">
        <title>The sunflower genome provides insights into oil metabolism, flowering and Asterid evolution.</title>
        <authorList>
            <person name="Badouin H."/>
            <person name="Gouzy J."/>
            <person name="Grassa C.J."/>
            <person name="Murat F."/>
            <person name="Staton S.E."/>
            <person name="Cottret L."/>
            <person name="Lelandais-Briere C."/>
            <person name="Owens G.L."/>
            <person name="Carrere S."/>
            <person name="Mayjonade B."/>
            <person name="Legrand L."/>
            <person name="Gill N."/>
            <person name="Kane N.C."/>
            <person name="Bowers J.E."/>
            <person name="Hubner S."/>
            <person name="Bellec A."/>
            <person name="Berard A."/>
            <person name="Berges H."/>
            <person name="Blanchet N."/>
            <person name="Boniface M.C."/>
            <person name="Brunel D."/>
            <person name="Catrice O."/>
            <person name="Chaidir N."/>
            <person name="Claudel C."/>
            <person name="Donnadieu C."/>
            <person name="Faraut T."/>
            <person name="Fievet G."/>
            <person name="Helmstetter N."/>
            <person name="King M."/>
            <person name="Knapp S.J."/>
            <person name="Lai Z."/>
            <person name="Le Paslier M.C."/>
            <person name="Lippi Y."/>
            <person name="Lorenzon L."/>
            <person name="Mandel J.R."/>
            <person name="Marage G."/>
            <person name="Marchand G."/>
            <person name="Marquand E."/>
            <person name="Bret-Mestries E."/>
            <person name="Morien E."/>
            <person name="Nambeesan S."/>
            <person name="Nguyen T."/>
            <person name="Pegot-Espagnet P."/>
            <person name="Pouilly N."/>
            <person name="Raftis F."/>
            <person name="Sallet E."/>
            <person name="Schiex T."/>
            <person name="Thomas J."/>
            <person name="Vandecasteele C."/>
            <person name="Vares D."/>
            <person name="Vear F."/>
            <person name="Vautrin S."/>
            <person name="Crespi M."/>
            <person name="Mangin B."/>
            <person name="Burke J.M."/>
            <person name="Salse J."/>
            <person name="Munos S."/>
            <person name="Vincourt P."/>
            <person name="Rieseberg L.H."/>
            <person name="Langlade N.B."/>
        </authorList>
    </citation>
    <scope>NUCLEOTIDE SEQUENCE [LARGE SCALE GENOMIC DNA]</scope>
    <source>
        <strain evidence="2">cv. SF193</strain>
    </source>
</reference>
<sequence>MPPIHFYTVFQSLLTEGKERKQKESKNILCSRVSFKEGKERKIKHVVFPSFI</sequence>
<proteinExistence type="predicted"/>
<dbReference type="EMBL" id="CM007899">
    <property type="protein sequence ID" value="OTG12459.1"/>
    <property type="molecule type" value="Genomic_DNA"/>
</dbReference>
<dbReference type="AlphaFoldDB" id="A0A251TNV5"/>
<accession>A0A251TNV5</accession>
<evidence type="ECO:0000313" key="1">
    <source>
        <dbReference type="EMBL" id="OTG12459.1"/>
    </source>
</evidence>
<name>A0A251TNV5_HELAN</name>
<gene>
    <name evidence="1" type="ORF">HannXRQ_Chr10g0309861</name>
</gene>
<keyword evidence="2" id="KW-1185">Reference proteome</keyword>
<dbReference type="InParanoid" id="A0A251TNV5"/>
<evidence type="ECO:0000313" key="2">
    <source>
        <dbReference type="Proteomes" id="UP000215914"/>
    </source>
</evidence>
<organism evidence="1 2">
    <name type="scientific">Helianthus annuus</name>
    <name type="common">Common sunflower</name>
    <dbReference type="NCBI Taxonomy" id="4232"/>
    <lineage>
        <taxon>Eukaryota</taxon>
        <taxon>Viridiplantae</taxon>
        <taxon>Streptophyta</taxon>
        <taxon>Embryophyta</taxon>
        <taxon>Tracheophyta</taxon>
        <taxon>Spermatophyta</taxon>
        <taxon>Magnoliopsida</taxon>
        <taxon>eudicotyledons</taxon>
        <taxon>Gunneridae</taxon>
        <taxon>Pentapetalae</taxon>
        <taxon>asterids</taxon>
        <taxon>campanulids</taxon>
        <taxon>Asterales</taxon>
        <taxon>Asteraceae</taxon>
        <taxon>Asteroideae</taxon>
        <taxon>Heliantheae alliance</taxon>
        <taxon>Heliantheae</taxon>
        <taxon>Helianthus</taxon>
    </lineage>
</organism>
<protein>
    <submittedName>
        <fullName evidence="1">Uncharacterized protein</fullName>
    </submittedName>
</protein>